<dbReference type="Proteomes" id="UP000631694">
    <property type="component" value="Unassembled WGS sequence"/>
</dbReference>
<organism evidence="1 2">
    <name type="scientific">Methylobrevis albus</name>
    <dbReference type="NCBI Taxonomy" id="2793297"/>
    <lineage>
        <taxon>Bacteria</taxon>
        <taxon>Pseudomonadati</taxon>
        <taxon>Pseudomonadota</taxon>
        <taxon>Alphaproteobacteria</taxon>
        <taxon>Hyphomicrobiales</taxon>
        <taxon>Pleomorphomonadaceae</taxon>
        <taxon>Methylobrevis</taxon>
    </lineage>
</organism>
<evidence type="ECO:0000313" key="1">
    <source>
        <dbReference type="EMBL" id="MBH0238055.1"/>
    </source>
</evidence>
<proteinExistence type="predicted"/>
<reference evidence="1" key="1">
    <citation type="submission" date="2020-12" db="EMBL/GenBank/DDBJ databases">
        <title>Methylobrevis albus sp. nov., isolated from fresh water lack sediment.</title>
        <authorList>
            <person name="Zou Q."/>
        </authorList>
    </citation>
    <scope>NUCLEOTIDE SEQUENCE</scope>
    <source>
        <strain evidence="1">L22</strain>
    </source>
</reference>
<dbReference type="InterPro" id="IPR007362">
    <property type="entry name" value="DUF429"/>
</dbReference>
<dbReference type="Pfam" id="PF04250">
    <property type="entry name" value="DUF429"/>
    <property type="match status" value="1"/>
</dbReference>
<dbReference type="AlphaFoldDB" id="A0A931I2F6"/>
<keyword evidence="2" id="KW-1185">Reference proteome</keyword>
<sequence length="250" mass="26139">MSGAANAAAPVVAGVDGCPGGWIAVFRRADGSGTPSVRVVKTFRDVLDGPEQPAVVAVDMPIGLPERIGPGGRGPERLVRPLLGPRQSSVFSVPARSAVEAPDYAAACAAALATSEPPRKVSKQAFHLFPKIREIDALLVADAGLRDRVFEVHPEVAFWRLAGGRPMATPKKVKGAVNPEGIAERRALLARHGFDPAFLAARPPRGAALDDYVDACVCAVIAGRILAGTAEAFPAEDLRDARGLRIAIHA</sequence>
<dbReference type="RefSeq" id="WP_197311101.1">
    <property type="nucleotide sequence ID" value="NZ_JADZLT010000049.1"/>
</dbReference>
<gene>
    <name evidence="1" type="ORF">I5731_09505</name>
</gene>
<accession>A0A931I2F6</accession>
<comment type="caution">
    <text evidence="1">The sequence shown here is derived from an EMBL/GenBank/DDBJ whole genome shotgun (WGS) entry which is preliminary data.</text>
</comment>
<dbReference type="EMBL" id="JADZLT010000049">
    <property type="protein sequence ID" value="MBH0238055.1"/>
    <property type="molecule type" value="Genomic_DNA"/>
</dbReference>
<name>A0A931I2F6_9HYPH</name>
<protein>
    <submittedName>
        <fullName evidence="1">DUF429 domain-containing protein</fullName>
    </submittedName>
</protein>
<evidence type="ECO:0000313" key="2">
    <source>
        <dbReference type="Proteomes" id="UP000631694"/>
    </source>
</evidence>